<dbReference type="KEGG" id="soy:115876123"/>
<dbReference type="OrthoDB" id="6753014at2759"/>
<dbReference type="PANTHER" id="PTHR35450">
    <property type="entry name" value="REVERSE TRANSCRIPTASE DOMAIN-CONTAINING PROTEIN"/>
    <property type="match status" value="1"/>
</dbReference>
<reference evidence="3" key="1">
    <citation type="submission" date="2025-08" db="UniProtKB">
        <authorList>
            <consortium name="RefSeq"/>
        </authorList>
    </citation>
    <scope>IDENTIFICATION</scope>
    <source>
        <tissue evidence="3">Gonads</tissue>
    </source>
</reference>
<dbReference type="PANTHER" id="PTHR35450:SF2">
    <property type="entry name" value="REVERSE TRANSCRIPTASE DOMAIN-CONTAINING PROTEIN"/>
    <property type="match status" value="1"/>
</dbReference>
<evidence type="ECO:0000313" key="2">
    <source>
        <dbReference type="Proteomes" id="UP000504635"/>
    </source>
</evidence>
<evidence type="ECO:0000313" key="3">
    <source>
        <dbReference type="RefSeq" id="XP_030747673.1"/>
    </source>
</evidence>
<accession>A0A6J2X8W1</accession>
<sequence length="148" mass="16892">MAIQDQDRTILTDHTVNHNRPDILLIDKVKKNVIILDVAIPNNNNLGSKHCEKIAKYRDLQEQIKKQWKIETIKTIPIIVSTTGLIPKQLKKNISELGLNENLYKSMQKATSLATARTTRKYLGNPSKPQEPYNIERVPTELNPSNLI</sequence>
<dbReference type="AlphaFoldDB" id="A0A6J2X8W1"/>
<evidence type="ECO:0000256" key="1">
    <source>
        <dbReference type="SAM" id="MobiDB-lite"/>
    </source>
</evidence>
<organism evidence="2 3">
    <name type="scientific">Sitophilus oryzae</name>
    <name type="common">Rice weevil</name>
    <name type="synonym">Curculio oryzae</name>
    <dbReference type="NCBI Taxonomy" id="7048"/>
    <lineage>
        <taxon>Eukaryota</taxon>
        <taxon>Metazoa</taxon>
        <taxon>Ecdysozoa</taxon>
        <taxon>Arthropoda</taxon>
        <taxon>Hexapoda</taxon>
        <taxon>Insecta</taxon>
        <taxon>Pterygota</taxon>
        <taxon>Neoptera</taxon>
        <taxon>Endopterygota</taxon>
        <taxon>Coleoptera</taxon>
        <taxon>Polyphaga</taxon>
        <taxon>Cucujiformia</taxon>
        <taxon>Curculionidae</taxon>
        <taxon>Dryophthorinae</taxon>
        <taxon>Sitophilus</taxon>
    </lineage>
</organism>
<dbReference type="InParanoid" id="A0A6J2X8W1"/>
<dbReference type="GeneID" id="115876123"/>
<keyword evidence="2" id="KW-1185">Reference proteome</keyword>
<feature type="region of interest" description="Disordered" evidence="1">
    <location>
        <begin position="121"/>
        <end position="148"/>
    </location>
</feature>
<protein>
    <submittedName>
        <fullName evidence="3">Uncharacterized protein LOC115876123</fullName>
    </submittedName>
</protein>
<dbReference type="RefSeq" id="XP_030747673.1">
    <property type="nucleotide sequence ID" value="XM_030891813.1"/>
</dbReference>
<dbReference type="Proteomes" id="UP000504635">
    <property type="component" value="Unplaced"/>
</dbReference>
<proteinExistence type="predicted"/>
<gene>
    <name evidence="3" type="primary">LOC115876123</name>
</gene>
<name>A0A6J2X8W1_SITOR</name>